<gene>
    <name evidence="1" type="ORF">FNL39_106449</name>
</gene>
<dbReference type="SMART" id="SM01322">
    <property type="entry name" value="YaeQ"/>
    <property type="match status" value="1"/>
</dbReference>
<dbReference type="InterPro" id="IPR011335">
    <property type="entry name" value="Restrct_endonuc-II-like"/>
</dbReference>
<dbReference type="PANTHER" id="PTHR38784:SF1">
    <property type="entry name" value="SUCROSE PHOSPHORYLASE"/>
    <property type="match status" value="1"/>
</dbReference>
<comment type="caution">
    <text evidence="1">The sequence shown here is derived from an EMBL/GenBank/DDBJ whole genome shotgun (WGS) entry which is preliminary data.</text>
</comment>
<dbReference type="Gene3D" id="3.10.640.10">
    <property type="entry name" value="Restriction endonuclease-like alpha-beta roll domain"/>
    <property type="match status" value="1"/>
</dbReference>
<dbReference type="SUPFAM" id="SSF52980">
    <property type="entry name" value="Restriction endonuclease-like"/>
    <property type="match status" value="1"/>
</dbReference>
<accession>A0ABQ6YJS5</accession>
<dbReference type="EMBL" id="VMSD01000006">
    <property type="protein sequence ID" value="KAF0846054.1"/>
    <property type="molecule type" value="Genomic_DNA"/>
</dbReference>
<dbReference type="InterPro" id="IPR038590">
    <property type="entry name" value="YaeQ_sf"/>
</dbReference>
<sequence length="184" mass="20133">MAGLMGISATVHTFAVQLADVDRGVYEELELRVARHPSETLEYMVTRILAYCLQYEEGIVFSEGGISATDEPAVQVRDLTGRTTAWIEVGAPDSERIHRGSKLAGRAAVYTHRDPAKVLAQYAGKKIHNAAAIPLYSFDRAFIDEAARLVDRRNSASLSITEGVVYLDLNGASLRTDIIEQPLA</sequence>
<keyword evidence="2" id="KW-1185">Reference proteome</keyword>
<dbReference type="Pfam" id="PF07152">
    <property type="entry name" value="YaeQ"/>
    <property type="match status" value="1"/>
</dbReference>
<evidence type="ECO:0000313" key="2">
    <source>
        <dbReference type="Proteomes" id="UP000798951"/>
    </source>
</evidence>
<dbReference type="PANTHER" id="PTHR38784">
    <property type="entry name" value="SUCROSE PHOSPHORYLASE"/>
    <property type="match status" value="1"/>
</dbReference>
<dbReference type="InterPro" id="IPR009822">
    <property type="entry name" value="YaeQ"/>
</dbReference>
<dbReference type="Proteomes" id="UP000798951">
    <property type="component" value="Unassembled WGS sequence"/>
</dbReference>
<reference evidence="1 2" key="1">
    <citation type="submission" date="2019-07" db="EMBL/GenBank/DDBJ databases">
        <title>Genomic Encyclopedia of Type Strains, Phase IV (KMG-IV): sequencing the most valuable type-strain genomes for metagenomic binning, comparative biology and taxonomic classification.</title>
        <authorList>
            <person name="Goeker M."/>
        </authorList>
    </citation>
    <scope>NUCLEOTIDE SEQUENCE [LARGE SCALE GENOMIC DNA]</scope>
    <source>
        <strain evidence="1 2">DSM 44831</strain>
    </source>
</reference>
<evidence type="ECO:0000313" key="1">
    <source>
        <dbReference type="EMBL" id="KAF0846054.1"/>
    </source>
</evidence>
<dbReference type="PIRSF" id="PIRSF011484">
    <property type="entry name" value="YaeQ"/>
    <property type="match status" value="1"/>
</dbReference>
<name>A0ABQ6YJS5_9NOCA</name>
<organism evidence="1 2">
    <name type="scientific">Nocardia caishijiensis</name>
    <dbReference type="NCBI Taxonomy" id="184756"/>
    <lineage>
        <taxon>Bacteria</taxon>
        <taxon>Bacillati</taxon>
        <taxon>Actinomycetota</taxon>
        <taxon>Actinomycetes</taxon>
        <taxon>Mycobacteriales</taxon>
        <taxon>Nocardiaceae</taxon>
        <taxon>Nocardia</taxon>
    </lineage>
</organism>
<protein>
    <submittedName>
        <fullName evidence="1">Uncharacterized protein YaeQ</fullName>
    </submittedName>
</protein>
<proteinExistence type="predicted"/>